<evidence type="ECO:0000313" key="1">
    <source>
        <dbReference type="Proteomes" id="UP000035680"/>
    </source>
</evidence>
<dbReference type="WBParaSite" id="SVE_1673800.1">
    <property type="protein sequence ID" value="SVE_1673800.1"/>
    <property type="gene ID" value="SVE_1673800"/>
</dbReference>
<reference evidence="2" key="2">
    <citation type="submission" date="2015-08" db="UniProtKB">
        <authorList>
            <consortium name="WormBaseParasite"/>
        </authorList>
    </citation>
    <scope>IDENTIFICATION</scope>
</reference>
<proteinExistence type="predicted"/>
<accession>A0A0K0FWF2</accession>
<evidence type="ECO:0000313" key="2">
    <source>
        <dbReference type="WBParaSite" id="SVE_1673800.1"/>
    </source>
</evidence>
<name>A0A0K0FWF2_STRVS</name>
<dbReference type="AlphaFoldDB" id="A0A0K0FWF2"/>
<reference evidence="1" key="1">
    <citation type="submission" date="2014-07" db="EMBL/GenBank/DDBJ databases">
        <authorList>
            <person name="Martin A.A"/>
            <person name="De Silva N."/>
        </authorList>
    </citation>
    <scope>NUCLEOTIDE SEQUENCE</scope>
</reference>
<keyword evidence="1" id="KW-1185">Reference proteome</keyword>
<protein>
    <submittedName>
        <fullName evidence="2">Phage protein</fullName>
    </submittedName>
</protein>
<organism evidence="1 2">
    <name type="scientific">Strongyloides venezuelensis</name>
    <name type="common">Threadworm</name>
    <dbReference type="NCBI Taxonomy" id="75913"/>
    <lineage>
        <taxon>Eukaryota</taxon>
        <taxon>Metazoa</taxon>
        <taxon>Ecdysozoa</taxon>
        <taxon>Nematoda</taxon>
        <taxon>Chromadorea</taxon>
        <taxon>Rhabditida</taxon>
        <taxon>Tylenchina</taxon>
        <taxon>Panagrolaimomorpha</taxon>
        <taxon>Strongyloidoidea</taxon>
        <taxon>Strongyloididae</taxon>
        <taxon>Strongyloides</taxon>
    </lineage>
</organism>
<dbReference type="Proteomes" id="UP000035680">
    <property type="component" value="Unassembled WGS sequence"/>
</dbReference>
<sequence>MKVIINLSYNKKEHQYVNEIKFCRKVNVIEKIINDGYDENTCYTRVPVVTEDKEIRFADDKNYLNYETTTINCL</sequence>